<reference evidence="3" key="1">
    <citation type="submission" date="2020-10" db="EMBL/GenBank/DDBJ databases">
        <authorList>
            <person name="Kikuchi T."/>
        </authorList>
    </citation>
    <scope>NUCLEOTIDE SEQUENCE</scope>
    <source>
        <strain evidence="3">NKZ352</strain>
    </source>
</reference>
<feature type="compositionally biased region" description="Basic and acidic residues" evidence="1">
    <location>
        <begin position="271"/>
        <end position="290"/>
    </location>
</feature>
<keyword evidence="2" id="KW-1133">Transmembrane helix</keyword>
<dbReference type="Proteomes" id="UP000835052">
    <property type="component" value="Unassembled WGS sequence"/>
</dbReference>
<feature type="transmembrane region" description="Helical" evidence="2">
    <location>
        <begin position="12"/>
        <end position="32"/>
    </location>
</feature>
<organism evidence="3 4">
    <name type="scientific">Caenorhabditis auriculariae</name>
    <dbReference type="NCBI Taxonomy" id="2777116"/>
    <lineage>
        <taxon>Eukaryota</taxon>
        <taxon>Metazoa</taxon>
        <taxon>Ecdysozoa</taxon>
        <taxon>Nematoda</taxon>
        <taxon>Chromadorea</taxon>
        <taxon>Rhabditida</taxon>
        <taxon>Rhabditina</taxon>
        <taxon>Rhabditomorpha</taxon>
        <taxon>Rhabditoidea</taxon>
        <taxon>Rhabditidae</taxon>
        <taxon>Peloderinae</taxon>
        <taxon>Caenorhabditis</taxon>
    </lineage>
</organism>
<proteinExistence type="predicted"/>
<keyword evidence="2" id="KW-0472">Membrane</keyword>
<evidence type="ECO:0000256" key="1">
    <source>
        <dbReference type="SAM" id="MobiDB-lite"/>
    </source>
</evidence>
<comment type="caution">
    <text evidence="3">The sequence shown here is derived from an EMBL/GenBank/DDBJ whole genome shotgun (WGS) entry which is preliminary data.</text>
</comment>
<feature type="region of interest" description="Disordered" evidence="1">
    <location>
        <begin position="203"/>
        <end position="224"/>
    </location>
</feature>
<evidence type="ECO:0000313" key="4">
    <source>
        <dbReference type="Proteomes" id="UP000835052"/>
    </source>
</evidence>
<sequence>MLLQLEISGLLVKLFVIFGSAAIIFSAVYLSYRAWKKKKEEQEGTNYLCDAQESPPNYESTITEDNGEEMIEIRTNMDGDDPDDFSNLTDLFENSTLDEQDLSSGLSSNDYRRISIHDQQNLTFPTTNPPPTTTIAPYSPFLIWIIIGSSVLILAFITVVASVIFGRMLRKKKKNGSNRAENRTTNEGFRNLGKNAEISGSCLSPLLNKPTSEPDYESTTTTQFSDTFNIPQLSSLSFSELAREPKKDENAEKFQSLSYRNKMAEEELEKEIEQEQGKLENERRKREENRQKTEDFQQFYEELMARVELEMKEMYRILELVRVQTARNKIVENEWHQFFSMMSRMQKPIDEIQLEKLANCLEKQINAMKKIDTKMGNLFNTHQKHFLVDIQISANEVKQPADEFLTAVHAAEKAIRESNIIQQDQLQEAHKKLRKASLHIPTVMKLKEKYKDWKPE</sequence>
<evidence type="ECO:0000256" key="2">
    <source>
        <dbReference type="SAM" id="Phobius"/>
    </source>
</evidence>
<name>A0A8S1H8X2_9PELO</name>
<gene>
    <name evidence="3" type="ORF">CAUJ_LOCUS8272</name>
</gene>
<evidence type="ECO:0000313" key="3">
    <source>
        <dbReference type="EMBL" id="CAD6192353.1"/>
    </source>
</evidence>
<accession>A0A8S1H8X2</accession>
<feature type="compositionally biased region" description="Polar residues" evidence="1">
    <location>
        <begin position="177"/>
        <end position="188"/>
    </location>
</feature>
<keyword evidence="2" id="KW-0812">Transmembrane</keyword>
<dbReference type="EMBL" id="CAJGYM010000027">
    <property type="protein sequence ID" value="CAD6192353.1"/>
    <property type="molecule type" value="Genomic_DNA"/>
</dbReference>
<keyword evidence="4" id="KW-1185">Reference proteome</keyword>
<protein>
    <submittedName>
        <fullName evidence="3">Uncharacterized protein</fullName>
    </submittedName>
</protein>
<feature type="region of interest" description="Disordered" evidence="1">
    <location>
        <begin position="174"/>
        <end position="193"/>
    </location>
</feature>
<feature type="region of interest" description="Disordered" evidence="1">
    <location>
        <begin position="268"/>
        <end position="290"/>
    </location>
</feature>
<feature type="transmembrane region" description="Helical" evidence="2">
    <location>
        <begin position="141"/>
        <end position="165"/>
    </location>
</feature>
<dbReference type="AlphaFoldDB" id="A0A8S1H8X2"/>